<reference evidence="2 3" key="1">
    <citation type="journal article" date="2017" name="Nature">
        <title>The Apostasia genome and the evolution of orchids.</title>
        <authorList>
            <person name="Zhang G.Q."/>
            <person name="Liu K.W."/>
            <person name="Li Z."/>
            <person name="Lohaus R."/>
            <person name="Hsiao Y.Y."/>
            <person name="Niu S.C."/>
            <person name="Wang J.Y."/>
            <person name="Lin Y.C."/>
            <person name="Xu Q."/>
            <person name="Chen L.J."/>
            <person name="Yoshida K."/>
            <person name="Fujiwara S."/>
            <person name="Wang Z.W."/>
            <person name="Zhang Y.Q."/>
            <person name="Mitsuda N."/>
            <person name="Wang M."/>
            <person name="Liu G.H."/>
            <person name="Pecoraro L."/>
            <person name="Huang H.X."/>
            <person name="Xiao X.J."/>
            <person name="Lin M."/>
            <person name="Wu X.Y."/>
            <person name="Wu W.L."/>
            <person name="Chen Y.Y."/>
            <person name="Chang S.B."/>
            <person name="Sakamoto S."/>
            <person name="Ohme-Takagi M."/>
            <person name="Yagi M."/>
            <person name="Zeng S.J."/>
            <person name="Shen C.Y."/>
            <person name="Yeh C.M."/>
            <person name="Luo Y.B."/>
            <person name="Tsai W.C."/>
            <person name="Van de Peer Y."/>
            <person name="Liu Z.J."/>
        </authorList>
    </citation>
    <scope>NUCLEOTIDE SEQUENCE [LARGE SCALE GENOMIC DNA]</scope>
    <source>
        <strain evidence="3">cv. Shenzhen</strain>
        <tissue evidence="2">Stem</tissue>
    </source>
</reference>
<sequence length="183" mass="19796">MLRLRAAVYERQARNIRRKPRHGGHRPVLPAGEQQVDSRLLLHRRPPHAEVEREHLRGPWHCFGGIRRRLQERKVDVSPHRGIRRGAAELRATVAQSVELQHSSEEGDHHPIDSDPADPDKVLAGSLDGVLEEWGEGEGKGGCRSSEGDGTGGGKGGGEAEGELGFEGEGGKGQLSGKGKRGA</sequence>
<feature type="compositionally biased region" description="Gly residues" evidence="1">
    <location>
        <begin position="167"/>
        <end position="176"/>
    </location>
</feature>
<dbReference type="AlphaFoldDB" id="A0A2I0B392"/>
<dbReference type="EMBL" id="KZ451918">
    <property type="protein sequence ID" value="PKA62267.1"/>
    <property type="molecule type" value="Genomic_DNA"/>
</dbReference>
<protein>
    <submittedName>
        <fullName evidence="2">Uncharacterized protein</fullName>
    </submittedName>
</protein>
<keyword evidence="3" id="KW-1185">Reference proteome</keyword>
<feature type="compositionally biased region" description="Basic and acidic residues" evidence="1">
    <location>
        <begin position="102"/>
        <end position="121"/>
    </location>
</feature>
<gene>
    <name evidence="2" type="ORF">AXF42_Ash016059</name>
</gene>
<proteinExistence type="predicted"/>
<evidence type="ECO:0000313" key="3">
    <source>
        <dbReference type="Proteomes" id="UP000236161"/>
    </source>
</evidence>
<feature type="region of interest" description="Disordered" evidence="1">
    <location>
        <begin position="98"/>
        <end position="183"/>
    </location>
</feature>
<accession>A0A2I0B392</accession>
<evidence type="ECO:0000313" key="2">
    <source>
        <dbReference type="EMBL" id="PKA62267.1"/>
    </source>
</evidence>
<feature type="compositionally biased region" description="Gly residues" evidence="1">
    <location>
        <begin position="149"/>
        <end position="159"/>
    </location>
</feature>
<dbReference type="Proteomes" id="UP000236161">
    <property type="component" value="Unassembled WGS sequence"/>
</dbReference>
<name>A0A2I0B392_9ASPA</name>
<organism evidence="2 3">
    <name type="scientific">Apostasia shenzhenica</name>
    <dbReference type="NCBI Taxonomy" id="1088818"/>
    <lineage>
        <taxon>Eukaryota</taxon>
        <taxon>Viridiplantae</taxon>
        <taxon>Streptophyta</taxon>
        <taxon>Embryophyta</taxon>
        <taxon>Tracheophyta</taxon>
        <taxon>Spermatophyta</taxon>
        <taxon>Magnoliopsida</taxon>
        <taxon>Liliopsida</taxon>
        <taxon>Asparagales</taxon>
        <taxon>Orchidaceae</taxon>
        <taxon>Apostasioideae</taxon>
        <taxon>Apostasia</taxon>
    </lineage>
</organism>
<evidence type="ECO:0000256" key="1">
    <source>
        <dbReference type="SAM" id="MobiDB-lite"/>
    </source>
</evidence>